<reference evidence="2" key="1">
    <citation type="submission" date="2021-03" db="EMBL/GenBank/DDBJ databases">
        <authorList>
            <person name="Wang G."/>
        </authorList>
    </citation>
    <scope>NUCLEOTIDE SEQUENCE</scope>
    <source>
        <strain evidence="2">KCTC 12899</strain>
    </source>
</reference>
<name>A0A8J7QFG6_9BACT</name>
<evidence type="ECO:0000313" key="2">
    <source>
        <dbReference type="EMBL" id="MBO1323119.1"/>
    </source>
</evidence>
<proteinExistence type="predicted"/>
<feature type="region of interest" description="Disordered" evidence="1">
    <location>
        <begin position="497"/>
        <end position="524"/>
    </location>
</feature>
<accession>A0A8J7QFG6</accession>
<dbReference type="RefSeq" id="WP_207863089.1">
    <property type="nucleotide sequence ID" value="NZ_JAFREP010000050.1"/>
</dbReference>
<gene>
    <name evidence="2" type="ORF">J3U88_31940</name>
</gene>
<comment type="caution">
    <text evidence="2">The sequence shown here is derived from an EMBL/GenBank/DDBJ whole genome shotgun (WGS) entry which is preliminary data.</text>
</comment>
<protein>
    <submittedName>
        <fullName evidence="2">Uncharacterized protein</fullName>
    </submittedName>
</protein>
<dbReference type="AlphaFoldDB" id="A0A8J7QFG6"/>
<sequence>MPRPHGTKPKGYIQPGTAWIEDAMDQVGIASRGAPVPGLPEAFVRYEVERDAIGLPLSEDHWIQGKPKHQPYGDVFWVHVECNNFMLDGLTLTPRRSLSQANPPAEGACFREVFDVTGLQQPDVAAIFTPVVRALLVGVPLCHIVKGRCRFPTVHAMFTAAYAAEGAALIESDWRRVRAFLDHLQFPEPVLVRLFLMAALDPDPWFRRQAATLFFKQLRGIEWVDRLRPDWPAAFRRGTLQRLADLPSGYQERKPADLFEAVAPLLHHPKAQPELFDPGGSAVAGRDFLNRPLQAEDLSLEAWLVAAILFPEQVRADFFAAWLPALDDGTAFLWEDLLHWLPPHTVDALLPGLLENASVRPQVFRLYLDGHESRLDHLARIYFETQDRELQNSILQHFRVSEDPRLPDLLRRALPLMLEAGYDDAAGQTGLIEMFLGLSMVGELGDLALIERARAHCSSEAAIQAYEHCRRAILAREGTAHDGSLSLVTREADQGALSLPETHAGELSRLSQPGSASPDRELDA</sequence>
<organism evidence="2 3">
    <name type="scientific">Acanthopleuribacter pedis</name>
    <dbReference type="NCBI Taxonomy" id="442870"/>
    <lineage>
        <taxon>Bacteria</taxon>
        <taxon>Pseudomonadati</taxon>
        <taxon>Acidobacteriota</taxon>
        <taxon>Holophagae</taxon>
        <taxon>Acanthopleuribacterales</taxon>
        <taxon>Acanthopleuribacteraceae</taxon>
        <taxon>Acanthopleuribacter</taxon>
    </lineage>
</organism>
<dbReference type="Proteomes" id="UP000664417">
    <property type="component" value="Unassembled WGS sequence"/>
</dbReference>
<evidence type="ECO:0000313" key="3">
    <source>
        <dbReference type="Proteomes" id="UP000664417"/>
    </source>
</evidence>
<evidence type="ECO:0000256" key="1">
    <source>
        <dbReference type="SAM" id="MobiDB-lite"/>
    </source>
</evidence>
<keyword evidence="3" id="KW-1185">Reference proteome</keyword>
<dbReference type="EMBL" id="JAFREP010000050">
    <property type="protein sequence ID" value="MBO1323119.1"/>
    <property type="molecule type" value="Genomic_DNA"/>
</dbReference>